<dbReference type="PANTHER" id="PTHR30629:SF2">
    <property type="entry name" value="PROPHAGE INTEGRASE INTS-RELATED"/>
    <property type="match status" value="1"/>
</dbReference>
<evidence type="ECO:0000259" key="4">
    <source>
        <dbReference type="Pfam" id="PF13356"/>
    </source>
</evidence>
<evidence type="ECO:0000256" key="3">
    <source>
        <dbReference type="ARBA" id="ARBA00023125"/>
    </source>
</evidence>
<dbReference type="InterPro" id="IPR050808">
    <property type="entry name" value="Phage_Integrase"/>
</dbReference>
<dbReference type="GO" id="GO:0003677">
    <property type="term" value="F:DNA binding"/>
    <property type="evidence" value="ECO:0007669"/>
    <property type="project" value="UniProtKB-KW"/>
</dbReference>
<evidence type="ECO:0000313" key="6">
    <source>
        <dbReference type="Proteomes" id="UP000629611"/>
    </source>
</evidence>
<name>A0AAW4E3U3_PSESX</name>
<evidence type="ECO:0000256" key="1">
    <source>
        <dbReference type="ARBA" id="ARBA00008857"/>
    </source>
</evidence>
<feature type="domain" description="Integrase DNA-binding" evidence="4">
    <location>
        <begin position="60"/>
        <end position="98"/>
    </location>
</feature>
<dbReference type="Gene3D" id="3.30.160.390">
    <property type="entry name" value="Integrase, DNA-binding domain"/>
    <property type="match status" value="1"/>
</dbReference>
<protein>
    <submittedName>
        <fullName evidence="5">Integrase arm-type DNA-binding domain-containing protein</fullName>
    </submittedName>
</protein>
<dbReference type="Pfam" id="PF13356">
    <property type="entry name" value="Arm-DNA-bind_3"/>
    <property type="match status" value="1"/>
</dbReference>
<dbReference type="InterPro" id="IPR010998">
    <property type="entry name" value="Integrase_recombinase_N"/>
</dbReference>
<dbReference type="Gene3D" id="1.10.150.130">
    <property type="match status" value="1"/>
</dbReference>
<sequence>MQLAASGVGTHAHRYGRPASQGFRQALHPRRLRWFVPLRLPCWRQSLALPLHLGWTTCPDFSLGSYPELSLREAREFRDQARALVAKGINPRTDRKQKRQAIRLAGENTFMAVYEKWMEHRQLTLEEGRQSSLEQIRRVFKKDVFPCLKRYTIY</sequence>
<accession>A0AAW4E3U3</accession>
<gene>
    <name evidence="5" type="ORF">YA0595_20145</name>
</gene>
<comment type="similarity">
    <text evidence="1">Belongs to the 'phage' integrase family.</text>
</comment>
<dbReference type="PANTHER" id="PTHR30629">
    <property type="entry name" value="PROPHAGE INTEGRASE"/>
    <property type="match status" value="1"/>
</dbReference>
<dbReference type="Proteomes" id="UP000629611">
    <property type="component" value="Unassembled WGS sequence"/>
</dbReference>
<organism evidence="5 6">
    <name type="scientific">Pseudomonas syringae</name>
    <dbReference type="NCBI Taxonomy" id="317"/>
    <lineage>
        <taxon>Bacteria</taxon>
        <taxon>Pseudomonadati</taxon>
        <taxon>Pseudomonadota</taxon>
        <taxon>Gammaproteobacteria</taxon>
        <taxon>Pseudomonadales</taxon>
        <taxon>Pseudomonadaceae</taxon>
        <taxon>Pseudomonas</taxon>
    </lineage>
</organism>
<evidence type="ECO:0000313" key="5">
    <source>
        <dbReference type="EMBL" id="MBI6715478.1"/>
    </source>
</evidence>
<comment type="caution">
    <text evidence="5">The sequence shown here is derived from an EMBL/GenBank/DDBJ whole genome shotgun (WGS) entry which is preliminary data.</text>
</comment>
<reference evidence="5" key="1">
    <citation type="submission" date="2020-12" db="EMBL/GenBank/DDBJ databases">
        <title>Comparative genomic insights into the epidemiology and virulence of plant pathogenic Pseudomonads from Turkey.</title>
        <authorList>
            <person name="Dillon M."/>
            <person name="Ruiz-Bedoya T."/>
            <person name="Bendalovic-Torma C."/>
            <person name="Guttman K.M."/>
            <person name="Kwak H."/>
            <person name="Middleton M.A."/>
            <person name="Wang P.W."/>
            <person name="Horuz S."/>
            <person name="Aysan Y."/>
            <person name="Guttman D.S."/>
        </authorList>
    </citation>
    <scope>NUCLEOTIDE SEQUENCE</scope>
    <source>
        <strain evidence="5">CT_2_2</strain>
    </source>
</reference>
<keyword evidence="3 5" id="KW-0238">DNA-binding</keyword>
<dbReference type="EMBL" id="JAEIKK010000059">
    <property type="protein sequence ID" value="MBI6715478.1"/>
    <property type="molecule type" value="Genomic_DNA"/>
</dbReference>
<dbReference type="InterPro" id="IPR025166">
    <property type="entry name" value="Integrase_DNA_bind_dom"/>
</dbReference>
<evidence type="ECO:0000256" key="2">
    <source>
        <dbReference type="ARBA" id="ARBA00022908"/>
    </source>
</evidence>
<keyword evidence="2" id="KW-0229">DNA integration</keyword>
<dbReference type="GO" id="GO:0015074">
    <property type="term" value="P:DNA integration"/>
    <property type="evidence" value="ECO:0007669"/>
    <property type="project" value="UniProtKB-KW"/>
</dbReference>
<dbReference type="AlphaFoldDB" id="A0AAW4E3U3"/>
<dbReference type="InterPro" id="IPR038488">
    <property type="entry name" value="Integrase_DNA-bd_sf"/>
</dbReference>
<proteinExistence type="inferred from homology"/>